<sequence length="221" mass="23646">MQPVLEVHATDGFALWPVAEVESFGYLALSGDLTPLEVGTAVMRIADCNDIEPEDDGRPPRPADPLGSFLHGLLTCDTLFAAGGLRVTDSVTGVEFLPGCCNGLEDWRDWHAVLDGNGQVGFGHDPDPCAERHGETVRLTVDAELNDSPMIELPDADLRRLLAGAEHDLAAFLLLAAVWADQNLPRHAVPVIAALACALDLPIPADVSARNLEARTDTRLT</sequence>
<gene>
    <name evidence="1" type="ORF">LCL61_28645</name>
</gene>
<name>A0ACD5BP68_9PSEU</name>
<evidence type="ECO:0000313" key="1">
    <source>
        <dbReference type="EMBL" id="WYW19520.1"/>
    </source>
</evidence>
<dbReference type="EMBL" id="CP150484">
    <property type="protein sequence ID" value="WYW19520.1"/>
    <property type="molecule type" value="Genomic_DNA"/>
</dbReference>
<accession>A0ACD5BP68</accession>
<organism evidence="1 2">
    <name type="scientific">Amycolatopsis coloradensis</name>
    <dbReference type="NCBI Taxonomy" id="76021"/>
    <lineage>
        <taxon>Bacteria</taxon>
        <taxon>Bacillati</taxon>
        <taxon>Actinomycetota</taxon>
        <taxon>Actinomycetes</taxon>
        <taxon>Pseudonocardiales</taxon>
        <taxon>Pseudonocardiaceae</taxon>
        <taxon>Amycolatopsis</taxon>
    </lineage>
</organism>
<proteinExistence type="predicted"/>
<dbReference type="Proteomes" id="UP001456344">
    <property type="component" value="Chromosome"/>
</dbReference>
<keyword evidence="2" id="KW-1185">Reference proteome</keyword>
<reference evidence="1" key="1">
    <citation type="submission" date="2023-10" db="EMBL/GenBank/DDBJ databases">
        <title>Whole genome sequencing of actinobacterial strain Amycolatopsis sp. (BCA-696) identifies the underlying plant growth-promoting genes.</title>
        <authorList>
            <person name="Gandham P."/>
            <person name="Vadla N."/>
            <person name="Saji A."/>
            <person name="Srinivas V."/>
            <person name="Ruperao P."/>
            <person name="Selvanayagam S."/>
            <person name="Saxena R.K."/>
            <person name="Rathore A."/>
            <person name="Gopalakrishnan S."/>
            <person name="Thakur V."/>
        </authorList>
    </citation>
    <scope>NUCLEOTIDE SEQUENCE</scope>
    <source>
        <strain evidence="1">BCA-696</strain>
    </source>
</reference>
<evidence type="ECO:0000313" key="2">
    <source>
        <dbReference type="Proteomes" id="UP001456344"/>
    </source>
</evidence>
<protein>
    <submittedName>
        <fullName evidence="1">Uncharacterized protein</fullName>
    </submittedName>
</protein>